<evidence type="ECO:0008006" key="5">
    <source>
        <dbReference type="Google" id="ProtNLM"/>
    </source>
</evidence>
<feature type="transmembrane region" description="Helical" evidence="2">
    <location>
        <begin position="685"/>
        <end position="705"/>
    </location>
</feature>
<keyword evidence="4" id="KW-1185">Reference proteome</keyword>
<evidence type="ECO:0000256" key="1">
    <source>
        <dbReference type="SAM" id="MobiDB-lite"/>
    </source>
</evidence>
<reference evidence="3 4" key="1">
    <citation type="submission" date="2024-02" db="EMBL/GenBank/DDBJ databases">
        <authorList>
            <person name="Vignale AGUSTIN F."/>
            <person name="Sosa J E."/>
            <person name="Modenutti C."/>
        </authorList>
    </citation>
    <scope>NUCLEOTIDE SEQUENCE [LARGE SCALE GENOMIC DNA]</scope>
</reference>
<feature type="compositionally biased region" description="Polar residues" evidence="1">
    <location>
        <begin position="289"/>
        <end position="300"/>
    </location>
</feature>
<proteinExistence type="predicted"/>
<dbReference type="PANTHER" id="PTHR38937">
    <property type="entry name" value="MEMBRANE PROTEIN OF ER BODY-LIKE PROTEIN"/>
    <property type="match status" value="1"/>
</dbReference>
<feature type="transmembrane region" description="Helical" evidence="2">
    <location>
        <begin position="717"/>
        <end position="739"/>
    </location>
</feature>
<dbReference type="Proteomes" id="UP001642360">
    <property type="component" value="Unassembled WGS sequence"/>
</dbReference>
<dbReference type="EMBL" id="CAUOFW020003147">
    <property type="protein sequence ID" value="CAK9158278.1"/>
    <property type="molecule type" value="Genomic_DNA"/>
</dbReference>
<dbReference type="AlphaFoldDB" id="A0ABC8STN7"/>
<protein>
    <recommendedName>
        <fullName evidence="5">Membrane protein of ER body-like protein</fullName>
    </recommendedName>
</protein>
<dbReference type="CDD" id="cd01059">
    <property type="entry name" value="CCC1_like"/>
    <property type="match status" value="1"/>
</dbReference>
<comment type="caution">
    <text evidence="3">The sequence shown here is derived from an EMBL/GenBank/DDBJ whole genome shotgun (WGS) entry which is preliminary data.</text>
</comment>
<keyword evidence="2" id="KW-0812">Transmembrane</keyword>
<dbReference type="InterPro" id="IPR052843">
    <property type="entry name" value="ER_body_metal_sequester"/>
</dbReference>
<accession>A0ABC8STN7</accession>
<keyword evidence="2" id="KW-0472">Membrane</keyword>
<feature type="region of interest" description="Disordered" evidence="1">
    <location>
        <begin position="385"/>
        <end position="405"/>
    </location>
</feature>
<name>A0ABC8STN7_9AQUA</name>
<feature type="region of interest" description="Disordered" evidence="1">
    <location>
        <begin position="277"/>
        <end position="300"/>
    </location>
</feature>
<feature type="compositionally biased region" description="Polar residues" evidence="1">
    <location>
        <begin position="386"/>
        <end position="405"/>
    </location>
</feature>
<sequence>MLMNDKNVNQRKPCFIYKTEGSRFSDEYSGPEQNPGDDRLNVTVQNCSIQKSLSIVINGKHEESPKDDVLSASSLWPSEISPEEHKTSYESSDNKAISISDGNLIEESDLEVSELDVERVLEKQNTHDLYCPNCNSCITRRVILRKRKRKLRISSEDTKRNKLETASNARVEDISAHAANNQGLNAVDVCLDGSLTPAANDPGPDREPEIFRCLSCFSFFIPAGSGFKLFRIFGDKSDKKSVQDSQQILTKSKNWFPSVFTSDKRKMLMDQGSGLGANEGENNVGAHIPSSNLNGQNGQASLVPEAPSTAHLIIVEALVERSTKHYESRDEILPPSSQGPTELGKVVVDEGEKLDDAVKMNTGGAVNAVDKLDASSISDEVLLNHGSGQPSTTLAGRTPVNNGESTENAMLIPQQDGLKLLIPSVVDSSVREKLPIEQKNEVSTETKSADKETIFALQTPVAVLEGSDMNVKVSISADIPLKNDKNVGVTLLTERAIQDEDAIFKSTHKGKETVIIVEEGPIESTATQRAENIGNSPKTGHTPHTTTQLHVGRVSSTAREVHGVEIIKSIVYGGLIESITSLGVVSSAAAGDAATLNILALGLANLIGGLFVMGHDLWELKKYQSGGASNQETEQVDQYQELLGRRQNFLLHATAAVLSFLIVGLLPPVIYGFSFRRSDDRDLKLVAVAAASLLCIILLSIGKVYVQRPPKSYITTVVYYVMIGFGVSAVSFAVGNLIMKLLEKLGLFQSSSLLTLPLLKTEPVKPVWASY</sequence>
<keyword evidence="2" id="KW-1133">Transmembrane helix</keyword>
<evidence type="ECO:0000256" key="2">
    <source>
        <dbReference type="SAM" id="Phobius"/>
    </source>
</evidence>
<dbReference type="PANTHER" id="PTHR38937:SF2">
    <property type="entry name" value="MEMBRANE PROTEIN OF ER BODY-LIKE PROTEIN ISOFORM X1"/>
    <property type="match status" value="1"/>
</dbReference>
<organism evidence="3 4">
    <name type="scientific">Ilex paraguariensis</name>
    <name type="common">yerba mate</name>
    <dbReference type="NCBI Taxonomy" id="185542"/>
    <lineage>
        <taxon>Eukaryota</taxon>
        <taxon>Viridiplantae</taxon>
        <taxon>Streptophyta</taxon>
        <taxon>Embryophyta</taxon>
        <taxon>Tracheophyta</taxon>
        <taxon>Spermatophyta</taxon>
        <taxon>Magnoliopsida</taxon>
        <taxon>eudicotyledons</taxon>
        <taxon>Gunneridae</taxon>
        <taxon>Pentapetalae</taxon>
        <taxon>asterids</taxon>
        <taxon>campanulids</taxon>
        <taxon>Aquifoliales</taxon>
        <taxon>Aquifoliaceae</taxon>
        <taxon>Ilex</taxon>
    </lineage>
</organism>
<feature type="transmembrane region" description="Helical" evidence="2">
    <location>
        <begin position="649"/>
        <end position="673"/>
    </location>
</feature>
<evidence type="ECO:0000313" key="4">
    <source>
        <dbReference type="Proteomes" id="UP001642360"/>
    </source>
</evidence>
<gene>
    <name evidence="3" type="ORF">ILEXP_LOCUS26894</name>
</gene>
<evidence type="ECO:0000313" key="3">
    <source>
        <dbReference type="EMBL" id="CAK9158278.1"/>
    </source>
</evidence>